<organism evidence="7 8">
    <name type="scientific">Tenebrio molitor</name>
    <name type="common">Yellow mealworm beetle</name>
    <dbReference type="NCBI Taxonomy" id="7067"/>
    <lineage>
        <taxon>Eukaryota</taxon>
        <taxon>Metazoa</taxon>
        <taxon>Ecdysozoa</taxon>
        <taxon>Arthropoda</taxon>
        <taxon>Hexapoda</taxon>
        <taxon>Insecta</taxon>
        <taxon>Pterygota</taxon>
        <taxon>Neoptera</taxon>
        <taxon>Endopterygota</taxon>
        <taxon>Coleoptera</taxon>
        <taxon>Polyphaga</taxon>
        <taxon>Cucujiformia</taxon>
        <taxon>Tenebrionidae</taxon>
        <taxon>Tenebrio</taxon>
    </lineage>
</organism>
<dbReference type="PANTHER" id="PTHR11963">
    <property type="entry name" value="LEUCINE AMINOPEPTIDASE-RELATED"/>
    <property type="match status" value="1"/>
</dbReference>
<sequence length="630" mass="68790">MKCLDVTVTTSKSLPIQVREHDPSKKFPIQHLGVFTHNPDKTKHLVNLAVTLESGRRAACDIGDADPERMCPPRVEEYIRDLFAGSSVKVQVIKDRQQIAKEYPLFEAVDRAASEVKRHQGRIVYLDYTPSDPSKIQETLFFVGKGVTYDTGGADIKINGCMVGMSRDKCGAAAVVGFMEVVKLLKPEHVRVVAGLSLVRNSVGPNSYVADEVIVARSGARVRVVNTDAEGRMVMADVLCKDESAWKSLLNPLITFEERRAGKKENVDDLTISVATTPTLLIIMLAVAVVIPDTRCMDNDQEVPFNWVVVVFQLKEAAVEAVNPHLFTVATLTGHAYLAVGEGYSIVMDNGPAYKAGNSGRLQLGGDAVGDAFEVSRIRAEDFEMHRGAAVGDDIKQGNNQPSTRTPRGHQGPAAFLILASGLDEHGSGSAKPLKYSHLDIAASAGEYPKPATGSPFCNVTITRSNSRDLHSIENKTKRNPQIRAKIPDIFGKSVSNRSARGQLSASAKMRLIHRSFRKELAVVCSRKVRDAFRNESADMHCNVITFLERPYRLHINTIRTMAKHNSRSPGSPRFLVMLPIRPVSRSRMHRAPNARSRGAGPGPRAAPAAEAAPEAGPALMHGTHLTWPL</sequence>
<feature type="region of interest" description="Disordered" evidence="5">
    <location>
        <begin position="389"/>
        <end position="410"/>
    </location>
</feature>
<dbReference type="Gene3D" id="3.40.630.10">
    <property type="entry name" value="Zn peptidases"/>
    <property type="match status" value="2"/>
</dbReference>
<dbReference type="PANTHER" id="PTHR11963:SF48">
    <property type="entry name" value="DIPEPTIDASE B, ISOFORM A"/>
    <property type="match status" value="1"/>
</dbReference>
<proteinExistence type="inferred from homology"/>
<evidence type="ECO:0000256" key="1">
    <source>
        <dbReference type="ARBA" id="ARBA00009528"/>
    </source>
</evidence>
<evidence type="ECO:0000256" key="4">
    <source>
        <dbReference type="ARBA" id="ARBA00022801"/>
    </source>
</evidence>
<feature type="domain" description="Cytosol aminopeptidase" evidence="6">
    <location>
        <begin position="226"/>
        <end position="233"/>
    </location>
</feature>
<dbReference type="InterPro" id="IPR011356">
    <property type="entry name" value="Leucine_aapep/pepB"/>
</dbReference>
<protein>
    <recommendedName>
        <fullName evidence="6">Cytosol aminopeptidase domain-containing protein</fullName>
    </recommendedName>
</protein>
<gene>
    <name evidence="7" type="ORF">GEV33_010855</name>
</gene>
<dbReference type="Pfam" id="PF00883">
    <property type="entry name" value="Peptidase_M17"/>
    <property type="match status" value="1"/>
</dbReference>
<reference evidence="7" key="2">
    <citation type="submission" date="2021-08" db="EMBL/GenBank/DDBJ databases">
        <authorList>
            <person name="Eriksson T."/>
        </authorList>
    </citation>
    <scope>NUCLEOTIDE SEQUENCE</scope>
    <source>
        <strain evidence="7">Stoneville</strain>
        <tissue evidence="7">Whole head</tissue>
    </source>
</reference>
<keyword evidence="3" id="KW-0645">Protease</keyword>
<name>A0A8J6HD87_TENMO</name>
<feature type="compositionally biased region" description="Polar residues" evidence="5">
    <location>
        <begin position="397"/>
        <end position="406"/>
    </location>
</feature>
<dbReference type="GO" id="GO:0006508">
    <property type="term" value="P:proteolysis"/>
    <property type="evidence" value="ECO:0007669"/>
    <property type="project" value="UniProtKB-KW"/>
</dbReference>
<dbReference type="GO" id="GO:0005737">
    <property type="term" value="C:cytoplasm"/>
    <property type="evidence" value="ECO:0007669"/>
    <property type="project" value="InterPro"/>
</dbReference>
<comment type="similarity">
    <text evidence="1">Belongs to the peptidase M17 family.</text>
</comment>
<comment type="caution">
    <text evidence="7">The sequence shown here is derived from an EMBL/GenBank/DDBJ whole genome shotgun (WGS) entry which is preliminary data.</text>
</comment>
<feature type="region of interest" description="Disordered" evidence="5">
    <location>
        <begin position="586"/>
        <end position="618"/>
    </location>
</feature>
<evidence type="ECO:0000313" key="7">
    <source>
        <dbReference type="EMBL" id="KAH0811937.1"/>
    </source>
</evidence>
<reference evidence="7" key="1">
    <citation type="journal article" date="2020" name="J Insects Food Feed">
        <title>The yellow mealworm (Tenebrio molitor) genome: a resource for the emerging insects as food and feed industry.</title>
        <authorList>
            <person name="Eriksson T."/>
            <person name="Andere A."/>
            <person name="Kelstrup H."/>
            <person name="Emery V."/>
            <person name="Picard C."/>
        </authorList>
    </citation>
    <scope>NUCLEOTIDE SEQUENCE</scope>
    <source>
        <strain evidence="7">Stoneville</strain>
        <tissue evidence="7">Whole head</tissue>
    </source>
</reference>
<dbReference type="InterPro" id="IPR000819">
    <property type="entry name" value="Peptidase_M17_C"/>
</dbReference>
<dbReference type="PROSITE" id="PS00631">
    <property type="entry name" value="CYTOSOL_AP"/>
    <property type="match status" value="1"/>
</dbReference>
<dbReference type="GO" id="GO:0030145">
    <property type="term" value="F:manganese ion binding"/>
    <property type="evidence" value="ECO:0007669"/>
    <property type="project" value="InterPro"/>
</dbReference>
<evidence type="ECO:0000256" key="2">
    <source>
        <dbReference type="ARBA" id="ARBA00022438"/>
    </source>
</evidence>
<dbReference type="Proteomes" id="UP000719412">
    <property type="component" value="Unassembled WGS sequence"/>
</dbReference>
<keyword evidence="8" id="KW-1185">Reference proteome</keyword>
<evidence type="ECO:0000256" key="5">
    <source>
        <dbReference type="SAM" id="MobiDB-lite"/>
    </source>
</evidence>
<dbReference type="EMBL" id="JABDTM020026442">
    <property type="protein sequence ID" value="KAH0811937.1"/>
    <property type="molecule type" value="Genomic_DNA"/>
</dbReference>
<evidence type="ECO:0000256" key="3">
    <source>
        <dbReference type="ARBA" id="ARBA00022670"/>
    </source>
</evidence>
<evidence type="ECO:0000313" key="8">
    <source>
        <dbReference type="Proteomes" id="UP000719412"/>
    </source>
</evidence>
<keyword evidence="2" id="KW-0031">Aminopeptidase</keyword>
<accession>A0A8J6HD87</accession>
<feature type="compositionally biased region" description="Low complexity" evidence="5">
    <location>
        <begin position="594"/>
        <end position="618"/>
    </location>
</feature>
<dbReference type="PRINTS" id="PR00481">
    <property type="entry name" value="LAMNOPPTDASE"/>
</dbReference>
<keyword evidence="4" id="KW-0378">Hydrolase</keyword>
<dbReference type="GO" id="GO:0070006">
    <property type="term" value="F:metalloaminopeptidase activity"/>
    <property type="evidence" value="ECO:0007669"/>
    <property type="project" value="InterPro"/>
</dbReference>
<dbReference type="AlphaFoldDB" id="A0A8J6HD87"/>
<evidence type="ECO:0000259" key="6">
    <source>
        <dbReference type="PROSITE" id="PS00631"/>
    </source>
</evidence>
<dbReference type="SUPFAM" id="SSF53187">
    <property type="entry name" value="Zn-dependent exopeptidases"/>
    <property type="match status" value="2"/>
</dbReference>